<dbReference type="OrthoDB" id="546861at2759"/>
<dbReference type="CDD" id="cd21444">
    <property type="entry name" value="SNARE_NTD_Tlg1p-like"/>
    <property type="match status" value="1"/>
</dbReference>
<dbReference type="Gene3D" id="1.20.5.110">
    <property type="match status" value="1"/>
</dbReference>
<evidence type="ECO:0000313" key="3">
    <source>
        <dbReference type="EMBL" id="KAH3669269.1"/>
    </source>
</evidence>
<dbReference type="CDD" id="cd15851">
    <property type="entry name" value="SNARE_Syntaxin6"/>
    <property type="match status" value="1"/>
</dbReference>
<dbReference type="PROSITE" id="PS50192">
    <property type="entry name" value="T_SNARE"/>
    <property type="match status" value="1"/>
</dbReference>
<dbReference type="Gene3D" id="1.20.58.90">
    <property type="match status" value="1"/>
</dbReference>
<reference evidence="3" key="1">
    <citation type="journal article" date="2021" name="Open Biol.">
        <title>Shared evolutionary footprints suggest mitochondrial oxidative damage underlies multiple complex I losses in fungi.</title>
        <authorList>
            <person name="Schikora-Tamarit M.A."/>
            <person name="Marcet-Houben M."/>
            <person name="Nosek J."/>
            <person name="Gabaldon T."/>
        </authorList>
    </citation>
    <scope>NUCLEOTIDE SEQUENCE</scope>
    <source>
        <strain evidence="3">CBS6075</strain>
    </source>
</reference>
<name>A0A9P8PDH1_9ASCO</name>
<dbReference type="AntiFam" id="ANF00134">
    <property type="entry name" value="Shadow ORF (opposite odhA)"/>
</dbReference>
<dbReference type="AlphaFoldDB" id="A0A9P8PDH1"/>
<dbReference type="RefSeq" id="XP_046063532.1">
    <property type="nucleotide sequence ID" value="XM_046202146.1"/>
</dbReference>
<keyword evidence="4" id="KW-1185">Reference proteome</keyword>
<evidence type="ECO:0000259" key="2">
    <source>
        <dbReference type="PROSITE" id="PS50192"/>
    </source>
</evidence>
<dbReference type="InterPro" id="IPR048036">
    <property type="entry name" value="Tlg1p-like_N"/>
</dbReference>
<proteinExistence type="predicted"/>
<sequence>MDPFEDVYKEGISELGRLRSTSPNSIDFNNIKIDLIEIINDLDNALEVIQQSKNRARAGNGNDTFSHIDDSEVQARKSKLDTLKVDFNKVLQQVNLPGHYSDNPFQDPPAIDQQYTQQLLQEQDDIISHDLTRSIQTLHQQALTIGTELDHHQELLDDVEHNIDRLNFKLVNNGIKKINRFLETNQRGGNCCIAVLIAVLVLLSSLVQGSVHLARAQNNSLDASFLVDGLSKLHVLDQPLEVRLARELRDARSGQWVSQQTLGEKHHQWLSELTVHLSSDQVEQRSWSRWVRNLDVAVLVLSVELLLSREEPWVLITQLQVSLYSSGRVLWTLSVVTVRQRQNNSRSLLPLGLTSSNELVNNDLRSIGKVTELGFPDNKSVWRGQRVSVLKSHHTVLRKRGIADHEISLVLVQVLQWDASPVAQSIPSEFSIDFNLAPKILLRFLCKWKSLGTVEIFSPMYLAWSSGIAVGKWGKISVANSFGDLKPSHGVVSHSLESGFQVEHKHNSFDIVSIHVENWSIDSLGNVRRIWRGSSKSRVGGETDLVIHNHVDGTSCSVGRKSGESHGLVNNTLTSEGGVSMQKNTNCLLKLADIVLVVLDCSGSSENNWVLGLQVRWVSNNRQSSSVGHTNDNVLNTKVHGSIYQSLQTRHHRLGTLHTKSLIVWELGGQEVLELTSPHQTIQDLSLLVRSELEWGRDLGSGSEPVTFLSGWNVDVFDTIRGAVDFLAGSNHVFQFHGGCSLLNEMWQDTWTKSDLLLKVGFRKPVVFWSQLFRFRGVLIVAERDAQRINVGLLMATHLVRSHKQLGLQMDQNALAHISGSRWNQIWDASFWLRNQGWRSNVGARCRLVAVHVAEVCVPRHVDTLWVVGPCLVHLVDVVGVVCLEKAVKASGQRSGGHHGPHTGPETMSGGRSKHDGFSRGK</sequence>
<gene>
    <name evidence="3" type="ORF">OGAPHI_001390</name>
</gene>
<dbReference type="InterPro" id="IPR000727">
    <property type="entry name" value="T_SNARE_dom"/>
</dbReference>
<dbReference type="EMBL" id="JAEUBE010000137">
    <property type="protein sequence ID" value="KAH3669269.1"/>
    <property type="molecule type" value="Genomic_DNA"/>
</dbReference>
<dbReference type="Proteomes" id="UP000769157">
    <property type="component" value="Unassembled WGS sequence"/>
</dbReference>
<comment type="caution">
    <text evidence="3">The sequence shown here is derived from an EMBL/GenBank/DDBJ whole genome shotgun (WGS) entry which is preliminary data.</text>
</comment>
<reference evidence="3" key="2">
    <citation type="submission" date="2021-01" db="EMBL/GenBank/DDBJ databases">
        <authorList>
            <person name="Schikora-Tamarit M.A."/>
        </authorList>
    </citation>
    <scope>NUCLEOTIDE SEQUENCE</scope>
    <source>
        <strain evidence="3">CBS6075</strain>
    </source>
</reference>
<feature type="domain" description="T-SNARE coiled-coil homology" evidence="2">
    <location>
        <begin position="118"/>
        <end position="164"/>
    </location>
</feature>
<accession>A0A9P8PDH1</accession>
<feature type="region of interest" description="Disordered" evidence="1">
    <location>
        <begin position="892"/>
        <end position="922"/>
    </location>
</feature>
<organism evidence="3 4">
    <name type="scientific">Ogataea philodendri</name>
    <dbReference type="NCBI Taxonomy" id="1378263"/>
    <lineage>
        <taxon>Eukaryota</taxon>
        <taxon>Fungi</taxon>
        <taxon>Dikarya</taxon>
        <taxon>Ascomycota</taxon>
        <taxon>Saccharomycotina</taxon>
        <taxon>Pichiomycetes</taxon>
        <taxon>Pichiales</taxon>
        <taxon>Pichiaceae</taxon>
        <taxon>Ogataea</taxon>
    </lineage>
</organism>
<feature type="compositionally biased region" description="Basic and acidic residues" evidence="1">
    <location>
        <begin position="913"/>
        <end position="922"/>
    </location>
</feature>
<dbReference type="GeneID" id="70233358"/>
<dbReference type="SMART" id="SM00397">
    <property type="entry name" value="t_SNARE"/>
    <property type="match status" value="1"/>
</dbReference>
<protein>
    <recommendedName>
        <fullName evidence="2">t-SNARE coiled-coil homology domain-containing protein</fullName>
    </recommendedName>
</protein>
<evidence type="ECO:0000313" key="4">
    <source>
        <dbReference type="Proteomes" id="UP000769157"/>
    </source>
</evidence>
<evidence type="ECO:0000256" key="1">
    <source>
        <dbReference type="SAM" id="MobiDB-lite"/>
    </source>
</evidence>
<dbReference type="SUPFAM" id="SSF58038">
    <property type="entry name" value="SNARE fusion complex"/>
    <property type="match status" value="1"/>
</dbReference>